<comment type="catalytic activity">
    <reaction evidence="6 9">
        <text>lipid IVA (E. coli) + CMP-3-deoxy-beta-D-manno-octulosonate = alpha-Kdo-(2-&gt;6)-lipid IVA (E. coli) + CMP + H(+)</text>
        <dbReference type="Rhea" id="RHEA:28066"/>
        <dbReference type="ChEBI" id="CHEBI:15378"/>
        <dbReference type="ChEBI" id="CHEBI:58603"/>
        <dbReference type="ChEBI" id="CHEBI:60364"/>
        <dbReference type="ChEBI" id="CHEBI:60377"/>
        <dbReference type="ChEBI" id="CHEBI:85987"/>
        <dbReference type="EC" id="2.4.99.12"/>
    </reaction>
</comment>
<sequence>MKAFISLFLYRILWFVLLPIALLLLLLRSKTQAAYRKRLSERLGFAPKSFKQRGIMLHAASVGEIMALRPFIDALLSRYPEIPLTVTTFTPTGSEQVTSLYGDRVQHCYLPLDNILTHTLFFARLKPQLCLFMETEIWPSMLVQLKRKGTKLMLINGRLTEKSIGPYNKLSGIFSPAIAAFDVIETQSQFAKEHFIALGANPDTTECIGNLKYDLSVSEKVVSKTKELGRLLGEREHVWMVASTHPGDEAIALHVLQQLKQKLPSVLLVLVPRHPERFSNVANLCVQAGFATVKRSENTNVVAEHDVWLIDSLGELMALFPHADVVTMGGSFSDIEGHNPLEPAYYQRALVVGPRMKNFAEVSQQLLDAHGMEQLTANDNIEQALFEKVKALLENPEKRAAFGVNARAVVDQNQGATAKTLNSVDSLLSR</sequence>
<evidence type="ECO:0000256" key="1">
    <source>
        <dbReference type="ARBA" id="ARBA00004713"/>
    </source>
</evidence>
<evidence type="ECO:0000256" key="5">
    <source>
        <dbReference type="ARBA" id="ARBA00031445"/>
    </source>
</evidence>
<comment type="function">
    <text evidence="9">Involved in lipopolysaccharide (LPS) biosynthesis. Catalyzes the transfer of 3-deoxy-D-manno-octulosonate (Kdo) residue(s) from CMP-Kdo to lipid IV(A), the tetraacyldisaccharide-1,4'-bisphosphate precursor of lipid A.</text>
</comment>
<dbReference type="InterPro" id="IPR038107">
    <property type="entry name" value="Glycos_transf_N_sf"/>
</dbReference>
<evidence type="ECO:0000256" key="6">
    <source>
        <dbReference type="ARBA" id="ARBA00049183"/>
    </source>
</evidence>
<dbReference type="AlphaFoldDB" id="A0A1I0CNY1"/>
<dbReference type="Gene3D" id="3.40.50.2000">
    <property type="entry name" value="Glycogen Phosphorylase B"/>
    <property type="match status" value="1"/>
</dbReference>
<dbReference type="EMBL" id="FOHK01000005">
    <property type="protein sequence ID" value="SET20955.1"/>
    <property type="molecule type" value="Genomic_DNA"/>
</dbReference>
<keyword evidence="4 9" id="KW-0808">Transferase</keyword>
<proteinExistence type="inferred from homology"/>
<evidence type="ECO:0000256" key="3">
    <source>
        <dbReference type="ARBA" id="ARBA00019077"/>
    </source>
</evidence>
<dbReference type="EC" id="2.4.99.12" evidence="2 9"/>
<gene>
    <name evidence="11" type="ORF">SAMN05660429_01258</name>
</gene>
<feature type="site" description="Transition state stabilizer" evidence="8">
    <location>
        <position position="134"/>
    </location>
</feature>
<keyword evidence="9" id="KW-1003">Cell membrane</keyword>
<comment type="similarity">
    <text evidence="9">Belongs to the glycosyltransferase group 1 family.</text>
</comment>
<accession>A0A1I0CNY1</accession>
<reference evidence="11 12" key="1">
    <citation type="submission" date="2016-10" db="EMBL/GenBank/DDBJ databases">
        <authorList>
            <person name="de Groot N.N."/>
        </authorList>
    </citation>
    <scope>NUCLEOTIDE SEQUENCE [LARGE SCALE GENOMIC DNA]</scope>
    <source>
        <strain evidence="11 12">DSM 19706</strain>
    </source>
</reference>
<dbReference type="GO" id="GO:0009245">
    <property type="term" value="P:lipid A biosynthetic process"/>
    <property type="evidence" value="ECO:0007669"/>
    <property type="project" value="TreeGrafter"/>
</dbReference>
<dbReference type="InterPro" id="IPR039901">
    <property type="entry name" value="Kdotransferase"/>
</dbReference>
<keyword evidence="12" id="KW-1185">Reference proteome</keyword>
<keyword evidence="9" id="KW-0472">Membrane</keyword>
<dbReference type="GO" id="GO:0009244">
    <property type="term" value="P:lipopolysaccharide core region biosynthetic process"/>
    <property type="evidence" value="ECO:0007669"/>
    <property type="project" value="UniProtKB-UniRule"/>
</dbReference>
<evidence type="ECO:0000256" key="2">
    <source>
        <dbReference type="ARBA" id="ARBA00012621"/>
    </source>
</evidence>
<evidence type="ECO:0000259" key="10">
    <source>
        <dbReference type="Pfam" id="PF04413"/>
    </source>
</evidence>
<evidence type="ECO:0000256" key="8">
    <source>
        <dbReference type="PIRSR" id="PIRSR639901-2"/>
    </source>
</evidence>
<evidence type="ECO:0000313" key="12">
    <source>
        <dbReference type="Proteomes" id="UP000199308"/>
    </source>
</evidence>
<evidence type="ECO:0000256" key="4">
    <source>
        <dbReference type="ARBA" id="ARBA00022679"/>
    </source>
</evidence>
<protein>
    <recommendedName>
        <fullName evidence="3 9">3-deoxy-D-manno-octulosonic acid transferase</fullName>
        <shortName evidence="9">Kdo transferase</shortName>
        <ecNumber evidence="2 9">2.4.99.12</ecNumber>
    </recommendedName>
    <alternativeName>
        <fullName evidence="5 9">Lipid IV(A) 3-deoxy-D-manno-octulosonic acid transferase</fullName>
    </alternativeName>
</protein>
<comment type="pathway">
    <text evidence="1 9">Bacterial outer membrane biogenesis; LPS core biosynthesis.</text>
</comment>
<dbReference type="UniPathway" id="UPA00958"/>
<dbReference type="PANTHER" id="PTHR42755">
    <property type="entry name" value="3-DEOXY-MANNO-OCTULOSONATE CYTIDYLYLTRANSFERASE"/>
    <property type="match status" value="1"/>
</dbReference>
<dbReference type="OrthoDB" id="9789797at2"/>
<evidence type="ECO:0000256" key="7">
    <source>
        <dbReference type="PIRSR" id="PIRSR639901-1"/>
    </source>
</evidence>
<dbReference type="Proteomes" id="UP000199308">
    <property type="component" value="Unassembled WGS sequence"/>
</dbReference>
<feature type="domain" description="3-deoxy-D-manno-octulosonic-acid transferase N-terminal" evidence="10">
    <location>
        <begin position="37"/>
        <end position="214"/>
    </location>
</feature>
<feature type="site" description="Transition state stabilizer" evidence="8">
    <location>
        <position position="212"/>
    </location>
</feature>
<dbReference type="PANTHER" id="PTHR42755:SF1">
    <property type="entry name" value="3-DEOXY-D-MANNO-OCTULOSONIC ACID TRANSFERASE, MITOCHONDRIAL-RELATED"/>
    <property type="match status" value="1"/>
</dbReference>
<dbReference type="Pfam" id="PF04413">
    <property type="entry name" value="Glycos_transf_N"/>
    <property type="match status" value="1"/>
</dbReference>
<dbReference type="SUPFAM" id="SSF53756">
    <property type="entry name" value="UDP-Glycosyltransferase/glycogen phosphorylase"/>
    <property type="match status" value="1"/>
</dbReference>
<dbReference type="GO" id="GO:0005886">
    <property type="term" value="C:plasma membrane"/>
    <property type="evidence" value="ECO:0007669"/>
    <property type="project" value="UniProtKB-SubCell"/>
</dbReference>
<organism evidence="11 12">
    <name type="scientific">Thalassotalea agarivorans</name>
    <name type="common">Thalassomonas agarivorans</name>
    <dbReference type="NCBI Taxonomy" id="349064"/>
    <lineage>
        <taxon>Bacteria</taxon>
        <taxon>Pseudomonadati</taxon>
        <taxon>Pseudomonadota</taxon>
        <taxon>Gammaproteobacteria</taxon>
        <taxon>Alteromonadales</taxon>
        <taxon>Colwelliaceae</taxon>
        <taxon>Thalassotalea</taxon>
    </lineage>
</organism>
<comment type="subcellular location">
    <subcellularLocation>
        <location evidence="9">Cell membrane</location>
    </subcellularLocation>
</comment>
<name>A0A1I0CNY1_THASX</name>
<keyword evidence="9" id="KW-0448">Lipopolysaccharide biosynthesis</keyword>
<feature type="active site" description="Proton acceptor" evidence="7">
    <location>
        <position position="64"/>
    </location>
</feature>
<dbReference type="RefSeq" id="WP_093328563.1">
    <property type="nucleotide sequence ID" value="NZ_AP027363.1"/>
</dbReference>
<dbReference type="InterPro" id="IPR007507">
    <property type="entry name" value="Glycos_transf_N"/>
</dbReference>
<dbReference type="Gene3D" id="3.40.50.11720">
    <property type="entry name" value="3-Deoxy-D-manno-octulosonic-acid transferase, N-terminal domain"/>
    <property type="match status" value="1"/>
</dbReference>
<dbReference type="STRING" id="349064.SAMN05660429_01258"/>
<dbReference type="GO" id="GO:0043842">
    <property type="term" value="F:Kdo transferase activity"/>
    <property type="evidence" value="ECO:0007669"/>
    <property type="project" value="UniProtKB-EC"/>
</dbReference>
<evidence type="ECO:0000313" key="11">
    <source>
        <dbReference type="EMBL" id="SET20955.1"/>
    </source>
</evidence>
<evidence type="ECO:0000256" key="9">
    <source>
        <dbReference type="RuleBase" id="RU365103"/>
    </source>
</evidence>